<name>A0A318SKN0_9BURK</name>
<evidence type="ECO:0000313" key="3">
    <source>
        <dbReference type="Proteomes" id="UP000247540"/>
    </source>
</evidence>
<proteinExistence type="predicted"/>
<keyword evidence="1" id="KW-0472">Membrane</keyword>
<evidence type="ECO:0000313" key="2">
    <source>
        <dbReference type="EMBL" id="PYE76062.1"/>
    </source>
</evidence>
<organism evidence="2 3">
    <name type="scientific">Xylophilus ampelinus</name>
    <dbReference type="NCBI Taxonomy" id="54067"/>
    <lineage>
        <taxon>Bacteria</taxon>
        <taxon>Pseudomonadati</taxon>
        <taxon>Pseudomonadota</taxon>
        <taxon>Betaproteobacteria</taxon>
        <taxon>Burkholderiales</taxon>
        <taxon>Xylophilus</taxon>
    </lineage>
</organism>
<protein>
    <submittedName>
        <fullName evidence="2">Uncharacterized protein</fullName>
    </submittedName>
</protein>
<keyword evidence="3" id="KW-1185">Reference proteome</keyword>
<accession>A0A318SKN0</accession>
<evidence type="ECO:0000256" key="1">
    <source>
        <dbReference type="SAM" id="Phobius"/>
    </source>
</evidence>
<feature type="transmembrane region" description="Helical" evidence="1">
    <location>
        <begin position="49"/>
        <end position="66"/>
    </location>
</feature>
<sequence length="91" mass="9890">MCRLLPLLLDIDSLGTGPRRFIERLGRYAAVVLLTIILLNVMAGLNPGLSTHHGLFIGAAGAIFLSMRGLKPYVAFFIGLSIYVFCQVIAQ</sequence>
<comment type="caution">
    <text evidence="2">The sequence shown here is derived from an EMBL/GenBank/DDBJ whole genome shotgun (WGS) entry which is preliminary data.</text>
</comment>
<dbReference type="AlphaFoldDB" id="A0A318SKN0"/>
<reference evidence="2 3" key="1">
    <citation type="submission" date="2018-06" db="EMBL/GenBank/DDBJ databases">
        <title>Genomic Encyclopedia of Type Strains, Phase III (KMG-III): the genomes of soil and plant-associated and newly described type strains.</title>
        <authorList>
            <person name="Whitman W."/>
        </authorList>
    </citation>
    <scope>NUCLEOTIDE SEQUENCE [LARGE SCALE GENOMIC DNA]</scope>
    <source>
        <strain evidence="2 3">CECT 7646</strain>
    </source>
</reference>
<gene>
    <name evidence="2" type="ORF">DFQ15_11622</name>
</gene>
<dbReference type="EMBL" id="QJTC01000016">
    <property type="protein sequence ID" value="PYE76062.1"/>
    <property type="molecule type" value="Genomic_DNA"/>
</dbReference>
<dbReference type="Proteomes" id="UP000247540">
    <property type="component" value="Unassembled WGS sequence"/>
</dbReference>
<keyword evidence="1" id="KW-1133">Transmembrane helix</keyword>
<keyword evidence="1" id="KW-0812">Transmembrane</keyword>
<feature type="transmembrane region" description="Helical" evidence="1">
    <location>
        <begin position="73"/>
        <end position="90"/>
    </location>
</feature>
<feature type="transmembrane region" description="Helical" evidence="1">
    <location>
        <begin position="25"/>
        <end position="43"/>
    </location>
</feature>